<dbReference type="Proteomes" id="UP001176961">
    <property type="component" value="Unassembled WGS sequence"/>
</dbReference>
<comment type="caution">
    <text evidence="2">The sequence shown here is derived from an EMBL/GenBank/DDBJ whole genome shotgun (WGS) entry which is preliminary data.</text>
</comment>
<evidence type="ECO:0000313" key="2">
    <source>
        <dbReference type="EMBL" id="CAJ0605436.1"/>
    </source>
</evidence>
<feature type="region of interest" description="Disordered" evidence="1">
    <location>
        <begin position="106"/>
        <end position="189"/>
    </location>
</feature>
<name>A0AA36MB29_CYLNA</name>
<dbReference type="EMBL" id="CATQJL010000316">
    <property type="protein sequence ID" value="CAJ0605436.1"/>
    <property type="molecule type" value="Genomic_DNA"/>
</dbReference>
<evidence type="ECO:0000313" key="3">
    <source>
        <dbReference type="Proteomes" id="UP001176961"/>
    </source>
</evidence>
<sequence length="189" mass="21451">MVIFEEYVCAQENDAYRYAWKNYVEDDLVGQNIFVAYVSRSYYYYNNGTDIADLLINYWANEHGLCDQTAKPSPVNMKATGLSVSYVLMALMTLFLWTGAEAMAESKKLPPPSKPQSPAGGHSPRASTRQYRRNSSPREEPRSRPIGYLPGGQLRHNPAYVNSIRERNALRSNSRNSHYAFPRSGGSRR</sequence>
<proteinExistence type="predicted"/>
<keyword evidence="3" id="KW-1185">Reference proteome</keyword>
<organism evidence="2 3">
    <name type="scientific">Cylicocyclus nassatus</name>
    <name type="common">Nematode worm</name>
    <dbReference type="NCBI Taxonomy" id="53992"/>
    <lineage>
        <taxon>Eukaryota</taxon>
        <taxon>Metazoa</taxon>
        <taxon>Ecdysozoa</taxon>
        <taxon>Nematoda</taxon>
        <taxon>Chromadorea</taxon>
        <taxon>Rhabditida</taxon>
        <taxon>Rhabditina</taxon>
        <taxon>Rhabditomorpha</taxon>
        <taxon>Strongyloidea</taxon>
        <taxon>Strongylidae</taxon>
        <taxon>Cylicocyclus</taxon>
    </lineage>
</organism>
<gene>
    <name evidence="2" type="ORF">CYNAS_LOCUS17419</name>
</gene>
<reference evidence="2" key="1">
    <citation type="submission" date="2023-07" db="EMBL/GenBank/DDBJ databases">
        <authorList>
            <consortium name="CYATHOMIX"/>
        </authorList>
    </citation>
    <scope>NUCLEOTIDE SEQUENCE</scope>
    <source>
        <strain evidence="2">N/A</strain>
    </source>
</reference>
<dbReference type="AlphaFoldDB" id="A0AA36MB29"/>
<accession>A0AA36MB29</accession>
<evidence type="ECO:0000256" key="1">
    <source>
        <dbReference type="SAM" id="MobiDB-lite"/>
    </source>
</evidence>
<protein>
    <submittedName>
        <fullName evidence="2">Uncharacterized protein</fullName>
    </submittedName>
</protein>